<dbReference type="PANTHER" id="PTHR43833">
    <property type="entry name" value="POTASSIUM CHANNEL PROTEIN 2-RELATED-RELATED"/>
    <property type="match status" value="1"/>
</dbReference>
<dbReference type="AlphaFoldDB" id="A0A4V2UPX9"/>
<evidence type="ECO:0000313" key="6">
    <source>
        <dbReference type="Proteomes" id="UP000702954"/>
    </source>
</evidence>
<evidence type="ECO:0000259" key="1">
    <source>
        <dbReference type="PROSITE" id="PS51201"/>
    </source>
</evidence>
<dbReference type="Pfam" id="PF02254">
    <property type="entry name" value="TrkA_N"/>
    <property type="match status" value="1"/>
</dbReference>
<evidence type="ECO:0000313" key="5">
    <source>
        <dbReference type="Proteomes" id="UP000294613"/>
    </source>
</evidence>
<gene>
    <name evidence="4" type="ORF">EDD74_11564</name>
    <name evidence="3" type="ORF">FAEUMB_13410</name>
</gene>
<dbReference type="InterPro" id="IPR050721">
    <property type="entry name" value="Trk_Ktr_HKT_K-transport"/>
</dbReference>
<dbReference type="RefSeq" id="WP_008976898.1">
    <property type="nucleotide sequence ID" value="NZ_BHEO01000005.1"/>
</dbReference>
<dbReference type="PANTHER" id="PTHR43833:SF7">
    <property type="entry name" value="KTR SYSTEM POTASSIUM UPTAKE PROTEIN C"/>
    <property type="match status" value="1"/>
</dbReference>
<sequence length="216" mass="23966">MKKQYAVFGLGKFGSSVAVTLEKLGCEVIAVDIAEEKVQEIADQVSYAMRADLHDTGVIQSLGLRNLDGAVVAIADNMESSIMATILSKEAGIPYVLAKAQDELHASILKRVGADAIVFPEMEMGRRVAKNLVSTNFADWIELSPDYSIVETRVPEKWIGKTLRELRIRERYGFNVVGIKKDEKVDVNVRPEMPLEEGTIMIFIGSNEMLNKYKGE</sequence>
<dbReference type="InterPro" id="IPR006037">
    <property type="entry name" value="RCK_C"/>
</dbReference>
<name>A0A4V2UPX9_9FIRM</name>
<dbReference type="SUPFAM" id="SSF51735">
    <property type="entry name" value="NAD(P)-binding Rossmann-fold domains"/>
    <property type="match status" value="1"/>
</dbReference>
<dbReference type="GO" id="GO:0008324">
    <property type="term" value="F:monoatomic cation transmembrane transporter activity"/>
    <property type="evidence" value="ECO:0007669"/>
    <property type="project" value="InterPro"/>
</dbReference>
<dbReference type="PROSITE" id="PS51201">
    <property type="entry name" value="RCK_N"/>
    <property type="match status" value="1"/>
</dbReference>
<dbReference type="Pfam" id="PF02080">
    <property type="entry name" value="TrkA_C"/>
    <property type="match status" value="1"/>
</dbReference>
<evidence type="ECO:0000259" key="2">
    <source>
        <dbReference type="PROSITE" id="PS51202"/>
    </source>
</evidence>
<accession>A0A4V2UPX9</accession>
<dbReference type="EMBL" id="BHEO01000005">
    <property type="protein sequence ID" value="GBU04800.1"/>
    <property type="molecule type" value="Genomic_DNA"/>
</dbReference>
<reference evidence="4 5" key="2">
    <citation type="submission" date="2019-03" db="EMBL/GenBank/DDBJ databases">
        <title>Genomic Encyclopedia of Type Strains, Phase IV (KMG-IV): sequencing the most valuable type-strain genomes for metagenomic binning, comparative biology and taxonomic classification.</title>
        <authorList>
            <person name="Goeker M."/>
        </authorList>
    </citation>
    <scope>NUCLEOTIDE SEQUENCE [LARGE SCALE GENOMIC DNA]</scope>
    <source>
        <strain evidence="4 5">DSM 103426</strain>
    </source>
</reference>
<dbReference type="SUPFAM" id="SSF116726">
    <property type="entry name" value="TrkA C-terminal domain-like"/>
    <property type="match status" value="1"/>
</dbReference>
<evidence type="ECO:0000313" key="4">
    <source>
        <dbReference type="EMBL" id="TCS67740.1"/>
    </source>
</evidence>
<dbReference type="GO" id="GO:0006813">
    <property type="term" value="P:potassium ion transport"/>
    <property type="evidence" value="ECO:0007669"/>
    <property type="project" value="InterPro"/>
</dbReference>
<evidence type="ECO:0000313" key="3">
    <source>
        <dbReference type="EMBL" id="GBU04800.1"/>
    </source>
</evidence>
<dbReference type="PROSITE" id="PS51202">
    <property type="entry name" value="RCK_C"/>
    <property type="match status" value="1"/>
</dbReference>
<dbReference type="Gene3D" id="3.30.70.1450">
    <property type="entry name" value="Regulator of K+ conductance, C-terminal domain"/>
    <property type="match status" value="1"/>
</dbReference>
<dbReference type="InterPro" id="IPR036721">
    <property type="entry name" value="RCK_C_sf"/>
</dbReference>
<keyword evidence="6" id="KW-1185">Reference proteome</keyword>
<organism evidence="4 5">
    <name type="scientific">Faecalimonas umbilicata</name>
    <dbReference type="NCBI Taxonomy" id="1912855"/>
    <lineage>
        <taxon>Bacteria</taxon>
        <taxon>Bacillati</taxon>
        <taxon>Bacillota</taxon>
        <taxon>Clostridia</taxon>
        <taxon>Lachnospirales</taxon>
        <taxon>Lachnospiraceae</taxon>
        <taxon>Faecalimonas</taxon>
    </lineage>
</organism>
<dbReference type="Proteomes" id="UP000702954">
    <property type="component" value="Unassembled WGS sequence"/>
</dbReference>
<dbReference type="Gene3D" id="3.40.50.720">
    <property type="entry name" value="NAD(P)-binding Rossmann-like Domain"/>
    <property type="match status" value="1"/>
</dbReference>
<feature type="domain" description="RCK C-terminal" evidence="2">
    <location>
        <begin position="135"/>
        <end position="216"/>
    </location>
</feature>
<proteinExistence type="predicted"/>
<dbReference type="InterPro" id="IPR036291">
    <property type="entry name" value="NAD(P)-bd_dom_sf"/>
</dbReference>
<protein>
    <submittedName>
        <fullName evidence="3">Potassium transporter Trk</fullName>
    </submittedName>
    <submittedName>
        <fullName evidence="4">Trk system potassium uptake protein TrkA</fullName>
    </submittedName>
</protein>
<dbReference type="EMBL" id="SLZV01000015">
    <property type="protein sequence ID" value="TCS67740.1"/>
    <property type="molecule type" value="Genomic_DNA"/>
</dbReference>
<feature type="domain" description="RCK N-terminal" evidence="1">
    <location>
        <begin position="2"/>
        <end position="118"/>
    </location>
</feature>
<dbReference type="InterPro" id="IPR003148">
    <property type="entry name" value="RCK_N"/>
</dbReference>
<comment type="caution">
    <text evidence="4">The sequence shown here is derived from an EMBL/GenBank/DDBJ whole genome shotgun (WGS) entry which is preliminary data.</text>
</comment>
<reference evidence="3 6" key="1">
    <citation type="journal article" date="2018" name="Int. J. Syst. Evol. Microbiol.">
        <title>Draft Genome Sequence of Faecalimonas umbilicata JCM 30896T, an Acetate-Producing Bacterium Isolated from Human Feces.</title>
        <authorList>
            <person name="Sakamoto M."/>
            <person name="Ikeyama N."/>
            <person name="Yuki M."/>
            <person name="Ohkuma M."/>
        </authorList>
    </citation>
    <scope>NUCLEOTIDE SEQUENCE [LARGE SCALE GENOMIC DNA]</scope>
    <source>
        <strain evidence="3 6">EGH7</strain>
    </source>
</reference>
<dbReference type="Proteomes" id="UP000294613">
    <property type="component" value="Unassembled WGS sequence"/>
</dbReference>